<keyword evidence="2" id="KW-1185">Reference proteome</keyword>
<gene>
    <name evidence="1" type="ORF">HSEST_0674</name>
</gene>
<dbReference type="Proteomes" id="UP000663292">
    <property type="component" value="Chromosome"/>
</dbReference>
<organism evidence="1 2">
    <name type="scientific">Halapricum desulfuricans</name>
    <dbReference type="NCBI Taxonomy" id="2841257"/>
    <lineage>
        <taxon>Archaea</taxon>
        <taxon>Methanobacteriati</taxon>
        <taxon>Methanobacteriota</taxon>
        <taxon>Stenosarchaea group</taxon>
        <taxon>Halobacteria</taxon>
        <taxon>Halobacteriales</taxon>
        <taxon>Haloarculaceae</taxon>
        <taxon>Halapricum</taxon>
    </lineage>
</organism>
<protein>
    <submittedName>
        <fullName evidence="1">Uncharacterized protein</fullName>
    </submittedName>
</protein>
<dbReference type="AlphaFoldDB" id="A0A897NU01"/>
<name>A0A897NU01_9EURY</name>
<accession>A0A897NU01</accession>
<dbReference type="RefSeq" id="WP_229122162.1">
    <property type="nucleotide sequence ID" value="NZ_CP064791.1"/>
</dbReference>
<proteinExistence type="predicted"/>
<reference evidence="1 2" key="1">
    <citation type="submission" date="2020-11" db="EMBL/GenBank/DDBJ databases">
        <title>Carbohydrate-dependent, anaerobic sulfur respiration: A novel catabolism in halophilic archaea.</title>
        <authorList>
            <person name="Sorokin D.Y."/>
            <person name="Messina E."/>
            <person name="Smedile F."/>
            <person name="La Cono V."/>
            <person name="Hallsworth J.E."/>
            <person name="Yakimov M.M."/>
        </authorList>
    </citation>
    <scope>NUCLEOTIDE SEQUENCE [LARGE SCALE GENOMIC DNA]</scope>
    <source>
        <strain evidence="1 2">HSR-Est</strain>
    </source>
</reference>
<evidence type="ECO:0000313" key="1">
    <source>
        <dbReference type="EMBL" id="QSG14219.1"/>
    </source>
</evidence>
<dbReference type="GeneID" id="68857314"/>
<sequence>MRPIARNFLIGVLVVVVLLLALGALPGLLKSGDPYYLTATQVESDELSIDQRNAAVEAATLSERRYEYTTAALSDAGNGTGAADPYWTGPLGIKGAFTHSPFDELDALRSNYPDAADGDAVYVRTNATGENVTFYRLSVTQRP</sequence>
<evidence type="ECO:0000313" key="2">
    <source>
        <dbReference type="Proteomes" id="UP000663292"/>
    </source>
</evidence>
<dbReference type="EMBL" id="CP064791">
    <property type="protein sequence ID" value="QSG14219.1"/>
    <property type="molecule type" value="Genomic_DNA"/>
</dbReference>